<evidence type="ECO:0000256" key="1">
    <source>
        <dbReference type="SAM" id="Phobius"/>
    </source>
</evidence>
<evidence type="ECO:0000313" key="2">
    <source>
        <dbReference type="EMBL" id="QLG62200.1"/>
    </source>
</evidence>
<gene>
    <name evidence="2" type="ORF">HUG12_10845</name>
</gene>
<dbReference type="GeneID" id="56037962"/>
<protein>
    <submittedName>
        <fullName evidence="2">Uncharacterized protein</fullName>
    </submittedName>
</protein>
<proteinExistence type="predicted"/>
<reference evidence="2 3" key="1">
    <citation type="submission" date="2020-06" db="EMBL/GenBank/DDBJ databases">
        <title>NJ-3-1, isolated from saline soil.</title>
        <authorList>
            <person name="Cui H.L."/>
            <person name="Shi X."/>
        </authorList>
    </citation>
    <scope>NUCLEOTIDE SEQUENCE [LARGE SCALE GENOMIC DNA]</scope>
    <source>
        <strain evidence="2 3">NJ-3-1</strain>
    </source>
</reference>
<name>A0A7D5QBX2_9EURY</name>
<dbReference type="KEGG" id="halu:HUG12_10845"/>
<dbReference type="AlphaFoldDB" id="A0A7D5QBX2"/>
<feature type="transmembrane region" description="Helical" evidence="1">
    <location>
        <begin position="102"/>
        <end position="122"/>
    </location>
</feature>
<feature type="transmembrane region" description="Helical" evidence="1">
    <location>
        <begin position="38"/>
        <end position="58"/>
    </location>
</feature>
<dbReference type="RefSeq" id="WP_179268785.1">
    <property type="nucleotide sequence ID" value="NZ_CP058579.1"/>
</dbReference>
<keyword evidence="3" id="KW-1185">Reference proteome</keyword>
<feature type="transmembrane region" description="Helical" evidence="1">
    <location>
        <begin position="70"/>
        <end position="90"/>
    </location>
</feature>
<sequence>MSSGPNLDTGGGGSVPLEEEFVDGGEILIGKLVGTLLGAGWLVLMSGWIAILEAYVLIHLEALGAVERMYVNIITAIGGGGAETLRLSWAAGFEAAVEASPVFAPVFFSLEVVFATALLIWARRRFA</sequence>
<organism evidence="2 3">
    <name type="scientific">Halorarum salinum</name>
    <dbReference type="NCBI Taxonomy" id="2743089"/>
    <lineage>
        <taxon>Archaea</taxon>
        <taxon>Methanobacteriati</taxon>
        <taxon>Methanobacteriota</taxon>
        <taxon>Stenosarchaea group</taxon>
        <taxon>Halobacteria</taxon>
        <taxon>Halobacteriales</taxon>
        <taxon>Haloferacaceae</taxon>
        <taxon>Halorarum</taxon>
    </lineage>
</organism>
<dbReference type="Proteomes" id="UP000509626">
    <property type="component" value="Chromosome"/>
</dbReference>
<dbReference type="EMBL" id="CP058579">
    <property type="protein sequence ID" value="QLG62200.1"/>
    <property type="molecule type" value="Genomic_DNA"/>
</dbReference>
<evidence type="ECO:0000313" key="3">
    <source>
        <dbReference type="Proteomes" id="UP000509626"/>
    </source>
</evidence>
<keyword evidence="1" id="KW-0472">Membrane</keyword>
<keyword evidence="1" id="KW-1133">Transmembrane helix</keyword>
<keyword evidence="1" id="KW-0812">Transmembrane</keyword>
<accession>A0A7D5QBX2</accession>